<dbReference type="EMBL" id="GIFC01007754">
    <property type="protein sequence ID" value="MXU89837.1"/>
    <property type="molecule type" value="Transcribed_RNA"/>
</dbReference>
<dbReference type="Gene3D" id="2.120.10.80">
    <property type="entry name" value="Kelch-type beta propeller"/>
    <property type="match status" value="1"/>
</dbReference>
<dbReference type="InterPro" id="IPR015915">
    <property type="entry name" value="Kelch-typ_b-propeller"/>
</dbReference>
<proteinExistence type="predicted"/>
<evidence type="ECO:0000256" key="1">
    <source>
        <dbReference type="ARBA" id="ARBA00022441"/>
    </source>
</evidence>
<dbReference type="AlphaFoldDB" id="A0A6B0UJI4"/>
<organism evidence="2">
    <name type="scientific">Ixodes ricinus</name>
    <name type="common">Common tick</name>
    <name type="synonym">Acarus ricinus</name>
    <dbReference type="NCBI Taxonomy" id="34613"/>
    <lineage>
        <taxon>Eukaryota</taxon>
        <taxon>Metazoa</taxon>
        <taxon>Ecdysozoa</taxon>
        <taxon>Arthropoda</taxon>
        <taxon>Chelicerata</taxon>
        <taxon>Arachnida</taxon>
        <taxon>Acari</taxon>
        <taxon>Parasitiformes</taxon>
        <taxon>Ixodida</taxon>
        <taxon>Ixodoidea</taxon>
        <taxon>Ixodidae</taxon>
        <taxon>Ixodinae</taxon>
        <taxon>Ixodes</taxon>
    </lineage>
</organism>
<accession>A0A6B0UJI4</accession>
<dbReference type="SUPFAM" id="SSF117281">
    <property type="entry name" value="Kelch motif"/>
    <property type="match status" value="1"/>
</dbReference>
<reference evidence="2" key="1">
    <citation type="submission" date="2019-12" db="EMBL/GenBank/DDBJ databases">
        <title>An insight into the sialome of adult female Ixodes ricinus ticks feeding for 6 days.</title>
        <authorList>
            <person name="Perner J."/>
            <person name="Ribeiro J.M.C."/>
        </authorList>
    </citation>
    <scope>NUCLEOTIDE SEQUENCE</scope>
    <source>
        <strain evidence="2">Semi-engorged</strain>
        <tissue evidence="2">Salivary glands</tissue>
    </source>
</reference>
<dbReference type="InterPro" id="IPR006652">
    <property type="entry name" value="Kelch_1"/>
</dbReference>
<protein>
    <recommendedName>
        <fullName evidence="3">Kelch repeat protein</fullName>
    </recommendedName>
</protein>
<name>A0A6B0UJI4_IXORI</name>
<sequence length="110" mass="12061">MCNSSLVVHNDRLFAFGGLVRTVTQDKSQPLTPIGDVLEYTPGTDTWVLLTSMPTPCHSSCLASLGELIRVITAGDDALRRSLNMRKPFVDKLGPPRSGPIWTPRVLNLE</sequence>
<evidence type="ECO:0000313" key="2">
    <source>
        <dbReference type="EMBL" id="MXU89837.1"/>
    </source>
</evidence>
<keyword evidence="1" id="KW-0880">Kelch repeat</keyword>
<dbReference type="Pfam" id="PF01344">
    <property type="entry name" value="Kelch_1"/>
    <property type="match status" value="1"/>
</dbReference>
<evidence type="ECO:0008006" key="3">
    <source>
        <dbReference type="Google" id="ProtNLM"/>
    </source>
</evidence>